<organism evidence="3 4">
    <name type="scientific">Rossellomorea vietnamensis</name>
    <dbReference type="NCBI Taxonomy" id="218284"/>
    <lineage>
        <taxon>Bacteria</taxon>
        <taxon>Bacillati</taxon>
        <taxon>Bacillota</taxon>
        <taxon>Bacilli</taxon>
        <taxon>Bacillales</taxon>
        <taxon>Bacillaceae</taxon>
        <taxon>Rossellomorea</taxon>
    </lineage>
</organism>
<keyword evidence="1" id="KW-0472">Membrane</keyword>
<comment type="caution">
    <text evidence="3">The sequence shown here is derived from an EMBL/GenBank/DDBJ whole genome shotgun (WGS) entry which is preliminary data.</text>
</comment>
<feature type="transmembrane region" description="Helical" evidence="1">
    <location>
        <begin position="44"/>
        <end position="63"/>
    </location>
</feature>
<keyword evidence="1" id="KW-1133">Transmembrane helix</keyword>
<name>A0A5D4M887_9BACI</name>
<keyword evidence="1" id="KW-0812">Transmembrane</keyword>
<dbReference type="Pfam" id="PF18902">
    <property type="entry name" value="DUF5658"/>
    <property type="match status" value="1"/>
</dbReference>
<feature type="domain" description="DUF5658" evidence="2">
    <location>
        <begin position="7"/>
        <end position="95"/>
    </location>
</feature>
<reference evidence="3 4" key="1">
    <citation type="submission" date="2019-08" db="EMBL/GenBank/DDBJ databases">
        <title>Bacillus genomes from the desert of Cuatro Cienegas, Coahuila.</title>
        <authorList>
            <person name="Olmedo-Alvarez G."/>
        </authorList>
    </citation>
    <scope>NUCLEOTIDE SEQUENCE [LARGE SCALE GENOMIC DNA]</scope>
    <source>
        <strain evidence="3 4">CH128b_4D</strain>
    </source>
</reference>
<dbReference type="InterPro" id="IPR043717">
    <property type="entry name" value="DUF5658"/>
</dbReference>
<evidence type="ECO:0000313" key="3">
    <source>
        <dbReference type="EMBL" id="TYR97731.1"/>
    </source>
</evidence>
<protein>
    <recommendedName>
        <fullName evidence="2">DUF5658 domain-containing protein</fullName>
    </recommendedName>
</protein>
<dbReference type="EMBL" id="VTEG01000017">
    <property type="protein sequence ID" value="TYR97731.1"/>
    <property type="molecule type" value="Genomic_DNA"/>
</dbReference>
<dbReference type="AlphaFoldDB" id="A0A5D4M887"/>
<evidence type="ECO:0000313" key="4">
    <source>
        <dbReference type="Proteomes" id="UP000325182"/>
    </source>
</evidence>
<feature type="transmembrane region" description="Helical" evidence="1">
    <location>
        <begin position="75"/>
        <end position="95"/>
    </location>
</feature>
<gene>
    <name evidence="3" type="ORF">FZC84_17955</name>
</gene>
<proteinExistence type="predicted"/>
<sequence>MKLGLHILAALNLFDALITAVGIKNDLIKEANPLMDSLYSTHPILFVSVKIFLSMFIYALIIYDKVPAKKWFASIAYTAIALYSFTFVLHGFWIYHLVLN</sequence>
<dbReference type="Proteomes" id="UP000325182">
    <property type="component" value="Unassembled WGS sequence"/>
</dbReference>
<accession>A0A5D4M887</accession>
<evidence type="ECO:0000259" key="2">
    <source>
        <dbReference type="Pfam" id="PF18902"/>
    </source>
</evidence>
<dbReference type="RefSeq" id="WP_148954771.1">
    <property type="nucleotide sequence ID" value="NZ_VTEG01000017.1"/>
</dbReference>
<evidence type="ECO:0000256" key="1">
    <source>
        <dbReference type="SAM" id="Phobius"/>
    </source>
</evidence>